<dbReference type="EMBL" id="BJNV01000038">
    <property type="protein sequence ID" value="GEC96226.1"/>
    <property type="molecule type" value="Genomic_DNA"/>
</dbReference>
<dbReference type="GO" id="GO:0006260">
    <property type="term" value="P:DNA replication"/>
    <property type="evidence" value="ECO:0007669"/>
    <property type="project" value="InterPro"/>
</dbReference>
<dbReference type="Pfam" id="PF04364">
    <property type="entry name" value="DNA_pol3_chi"/>
    <property type="match status" value="1"/>
</dbReference>
<keyword evidence="2" id="KW-1185">Reference proteome</keyword>
<evidence type="ECO:0000313" key="1">
    <source>
        <dbReference type="EMBL" id="GEC96226.1"/>
    </source>
</evidence>
<sequence length="143" mass="15731">MTEVCFYHNAPDRLRVACVLAGKAHGNGRRIVVFAPDGGMARQFDQMLWTFTPLAFVPHVAATSPLAAETPVVIGTQFEGLPHDDVLINLGDDLPAGFERYRLVIEIVGRSDPERQAARGRYRAYQGRGCALRAHDLAQRSGE</sequence>
<accession>A0A4Y4CV70</accession>
<organism evidence="1 2">
    <name type="scientific">Zoogloea ramigera</name>
    <dbReference type="NCBI Taxonomy" id="350"/>
    <lineage>
        <taxon>Bacteria</taxon>
        <taxon>Pseudomonadati</taxon>
        <taxon>Pseudomonadota</taxon>
        <taxon>Betaproteobacteria</taxon>
        <taxon>Rhodocyclales</taxon>
        <taxon>Zoogloeaceae</taxon>
        <taxon>Zoogloea</taxon>
    </lineage>
</organism>
<reference evidence="1 2" key="1">
    <citation type="submission" date="2019-06" db="EMBL/GenBank/DDBJ databases">
        <title>Whole genome shotgun sequence of Zoogloea ramigera NBRC 15342.</title>
        <authorList>
            <person name="Hosoyama A."/>
            <person name="Uohara A."/>
            <person name="Ohji S."/>
            <person name="Ichikawa N."/>
        </authorList>
    </citation>
    <scope>NUCLEOTIDE SEQUENCE [LARGE SCALE GENOMIC DNA]</scope>
    <source>
        <strain evidence="1 2">NBRC 15342</strain>
    </source>
</reference>
<dbReference type="AlphaFoldDB" id="A0A4Y4CV70"/>
<protein>
    <submittedName>
        <fullName evidence="1">DNA polymerase III subunit chi</fullName>
    </submittedName>
</protein>
<dbReference type="InterPro" id="IPR007459">
    <property type="entry name" value="DNA_pol3_chi"/>
</dbReference>
<dbReference type="OrthoDB" id="5297568at2"/>
<dbReference type="GO" id="GO:0003887">
    <property type="term" value="F:DNA-directed DNA polymerase activity"/>
    <property type="evidence" value="ECO:0007669"/>
    <property type="project" value="InterPro"/>
</dbReference>
<comment type="caution">
    <text evidence="1">The sequence shown here is derived from an EMBL/GenBank/DDBJ whole genome shotgun (WGS) entry which is preliminary data.</text>
</comment>
<dbReference type="GO" id="GO:0032298">
    <property type="term" value="P:positive regulation of DNA-templated DNA replication initiation"/>
    <property type="evidence" value="ECO:0007669"/>
    <property type="project" value="TreeGrafter"/>
</dbReference>
<dbReference type="PANTHER" id="PTHR38767:SF1">
    <property type="entry name" value="DNA POLYMERASE III SUBUNIT CHI"/>
    <property type="match status" value="1"/>
</dbReference>
<dbReference type="SUPFAM" id="SSF102400">
    <property type="entry name" value="DNA polymerase III chi subunit"/>
    <property type="match status" value="1"/>
</dbReference>
<dbReference type="PANTHER" id="PTHR38767">
    <property type="entry name" value="DNA POLYMERASE III SUBUNIT CHI"/>
    <property type="match status" value="1"/>
</dbReference>
<proteinExistence type="predicted"/>
<dbReference type="InterPro" id="IPR036768">
    <property type="entry name" value="PolIII_chi_sf"/>
</dbReference>
<gene>
    <name evidence="1" type="ORF">ZRA01_22990</name>
</gene>
<evidence type="ECO:0000313" key="2">
    <source>
        <dbReference type="Proteomes" id="UP000318422"/>
    </source>
</evidence>
<dbReference type="Proteomes" id="UP000318422">
    <property type="component" value="Unassembled WGS sequence"/>
</dbReference>
<dbReference type="GO" id="GO:0003677">
    <property type="term" value="F:DNA binding"/>
    <property type="evidence" value="ECO:0007669"/>
    <property type="project" value="InterPro"/>
</dbReference>
<dbReference type="RefSeq" id="WP_141352341.1">
    <property type="nucleotide sequence ID" value="NZ_BJNV01000038.1"/>
</dbReference>
<dbReference type="Gene3D" id="3.40.50.10110">
    <property type="entry name" value="DNA polymerase III subunit chi"/>
    <property type="match status" value="1"/>
</dbReference>
<name>A0A4Y4CV70_ZOORA</name>